<feature type="binding site" evidence="14">
    <location>
        <position position="191"/>
    </location>
    <ligand>
        <name>Mg(2+)</name>
        <dbReference type="ChEBI" id="CHEBI:18420"/>
    </ligand>
</feature>
<accession>A0AAV7X1H2</accession>
<dbReference type="InterPro" id="IPR017850">
    <property type="entry name" value="Alkaline_phosphatase_core_sf"/>
</dbReference>
<keyword evidence="10" id="KW-0472">Membrane</keyword>
<keyword evidence="9 14" id="KW-0460">Magnesium</keyword>
<feature type="binding site" evidence="14">
    <location>
        <position position="77"/>
    </location>
    <ligand>
        <name>Zn(2+)</name>
        <dbReference type="ChEBI" id="CHEBI:29105"/>
        <label>2</label>
    </ligand>
</feature>
<evidence type="ECO:0000256" key="14">
    <source>
        <dbReference type="PIRSR" id="PIRSR601952-2"/>
    </source>
</evidence>
<dbReference type="Pfam" id="PF00245">
    <property type="entry name" value="Alk_phosphatase"/>
    <property type="match status" value="1"/>
</dbReference>
<dbReference type="PROSITE" id="PS00123">
    <property type="entry name" value="ALKALINE_PHOSPHATASE"/>
    <property type="match status" value="1"/>
</dbReference>
<evidence type="ECO:0000256" key="15">
    <source>
        <dbReference type="RuleBase" id="RU003946"/>
    </source>
</evidence>
<comment type="similarity">
    <text evidence="2 15">Belongs to the alkaline phosphatase family.</text>
</comment>
<evidence type="ECO:0000256" key="5">
    <source>
        <dbReference type="ARBA" id="ARBA00022622"/>
    </source>
</evidence>
<dbReference type="EC" id="3.1.3.1" evidence="3 16"/>
<evidence type="ECO:0000256" key="6">
    <source>
        <dbReference type="ARBA" id="ARBA00022723"/>
    </source>
</evidence>
<dbReference type="GO" id="GO:0005886">
    <property type="term" value="C:plasma membrane"/>
    <property type="evidence" value="ECO:0007669"/>
    <property type="project" value="UniProtKB-SubCell"/>
</dbReference>
<evidence type="ECO:0000256" key="1">
    <source>
        <dbReference type="ARBA" id="ARBA00004609"/>
    </source>
</evidence>
<protein>
    <recommendedName>
        <fullName evidence="3 16">Alkaline phosphatase</fullName>
        <ecNumber evidence="3 16">3.1.3.1</ecNumber>
    </recommendedName>
</protein>
<dbReference type="InterPro" id="IPR018299">
    <property type="entry name" value="Alkaline_phosphatase_AS"/>
</dbReference>
<keyword evidence="6 14" id="KW-0479">Metal-binding</keyword>
<dbReference type="PRINTS" id="PR00113">
    <property type="entry name" value="ALKPHPHTASE"/>
</dbReference>
<evidence type="ECO:0000256" key="4">
    <source>
        <dbReference type="ARBA" id="ARBA00022475"/>
    </source>
</evidence>
<feature type="signal peptide" evidence="17">
    <location>
        <begin position="1"/>
        <end position="24"/>
    </location>
</feature>
<evidence type="ECO:0000256" key="7">
    <source>
        <dbReference type="ARBA" id="ARBA00022801"/>
    </source>
</evidence>
<comment type="cofactor">
    <cofactor evidence="14">
        <name>Mg(2+)</name>
        <dbReference type="ChEBI" id="CHEBI:18420"/>
    </cofactor>
    <text evidence="14">Binds 1 Mg(2+) ion.</text>
</comment>
<feature type="binding site" evidence="14">
    <location>
        <position position="193"/>
    </location>
    <ligand>
        <name>Mg(2+)</name>
        <dbReference type="ChEBI" id="CHEBI:18420"/>
    </ligand>
</feature>
<evidence type="ECO:0000256" key="9">
    <source>
        <dbReference type="ARBA" id="ARBA00022842"/>
    </source>
</evidence>
<dbReference type="EMBL" id="JAPTSV010000016">
    <property type="protein sequence ID" value="KAJ1519733.1"/>
    <property type="molecule type" value="Genomic_DNA"/>
</dbReference>
<keyword evidence="12" id="KW-0449">Lipoprotein</keyword>
<feature type="binding site" evidence="14">
    <location>
        <position position="357"/>
    </location>
    <ligand>
        <name>Zn(2+)</name>
        <dbReference type="ChEBI" id="CHEBI:29105"/>
        <label>2</label>
    </ligand>
</feature>
<evidence type="ECO:0000256" key="8">
    <source>
        <dbReference type="ARBA" id="ARBA00022833"/>
    </source>
</evidence>
<evidence type="ECO:0000256" key="17">
    <source>
        <dbReference type="SAM" id="SignalP"/>
    </source>
</evidence>
<gene>
    <name evidence="18" type="ORF">ONE63_004989</name>
</gene>
<feature type="active site" description="Phosphoserine intermediate" evidence="13">
    <location>
        <position position="128"/>
    </location>
</feature>
<keyword evidence="5" id="KW-0336">GPI-anchor</keyword>
<keyword evidence="4" id="KW-1003">Cell membrane</keyword>
<keyword evidence="8 14" id="KW-0862">Zinc</keyword>
<feature type="binding site" evidence="14">
    <location>
        <position position="353"/>
    </location>
    <ligand>
        <name>Zn(2+)</name>
        <dbReference type="ChEBI" id="CHEBI:29105"/>
        <label>1</label>
    </ligand>
</feature>
<evidence type="ECO:0000256" key="2">
    <source>
        <dbReference type="ARBA" id="ARBA00005984"/>
    </source>
</evidence>
<keyword evidence="11" id="KW-0325">Glycoprotein</keyword>
<dbReference type="AlphaFoldDB" id="A0AAV7X1H2"/>
<evidence type="ECO:0000313" key="19">
    <source>
        <dbReference type="Proteomes" id="UP001075354"/>
    </source>
</evidence>
<name>A0AAV7X1H2_9NEOP</name>
<organism evidence="18 19">
    <name type="scientific">Megalurothrips usitatus</name>
    <name type="common">bean blossom thrips</name>
    <dbReference type="NCBI Taxonomy" id="439358"/>
    <lineage>
        <taxon>Eukaryota</taxon>
        <taxon>Metazoa</taxon>
        <taxon>Ecdysozoa</taxon>
        <taxon>Arthropoda</taxon>
        <taxon>Hexapoda</taxon>
        <taxon>Insecta</taxon>
        <taxon>Pterygota</taxon>
        <taxon>Neoptera</taxon>
        <taxon>Paraneoptera</taxon>
        <taxon>Thysanoptera</taxon>
        <taxon>Terebrantia</taxon>
        <taxon>Thripoidea</taxon>
        <taxon>Thripidae</taxon>
        <taxon>Megalurothrips</taxon>
    </lineage>
</organism>
<dbReference type="PANTHER" id="PTHR11596">
    <property type="entry name" value="ALKALINE PHOSPHATASE"/>
    <property type="match status" value="1"/>
</dbReference>
<comment type="caution">
    <text evidence="18">The sequence shown here is derived from an EMBL/GenBank/DDBJ whole genome shotgun (WGS) entry which is preliminary data.</text>
</comment>
<reference evidence="18" key="1">
    <citation type="submission" date="2022-12" db="EMBL/GenBank/DDBJ databases">
        <title>Chromosome-level genome assembly of the bean flower thrips Megalurothrips usitatus.</title>
        <authorList>
            <person name="Ma L."/>
            <person name="Liu Q."/>
            <person name="Li H."/>
            <person name="Cai W."/>
        </authorList>
    </citation>
    <scope>NUCLEOTIDE SEQUENCE</scope>
    <source>
        <strain evidence="18">Cailab_2022a</strain>
    </source>
</reference>
<evidence type="ECO:0000313" key="18">
    <source>
        <dbReference type="EMBL" id="KAJ1519733.1"/>
    </source>
</evidence>
<feature type="binding site" evidence="14">
    <location>
        <position position="458"/>
    </location>
    <ligand>
        <name>Zn(2+)</name>
        <dbReference type="ChEBI" id="CHEBI:29105"/>
        <label>2</label>
    </ligand>
</feature>
<dbReference type="GO" id="GO:0004035">
    <property type="term" value="F:alkaline phosphatase activity"/>
    <property type="evidence" value="ECO:0007669"/>
    <property type="project" value="UniProtKB-EC"/>
</dbReference>
<proteinExistence type="inferred from homology"/>
<dbReference type="Gene3D" id="3.40.720.10">
    <property type="entry name" value="Alkaline Phosphatase, subunit A"/>
    <property type="match status" value="1"/>
</dbReference>
<evidence type="ECO:0000256" key="13">
    <source>
        <dbReference type="PIRSR" id="PIRSR601952-1"/>
    </source>
</evidence>
<dbReference type="PANTHER" id="PTHR11596:SF83">
    <property type="entry name" value="ALKALINE PHOSPHATASE 4"/>
    <property type="match status" value="1"/>
</dbReference>
<dbReference type="GO" id="GO:0098552">
    <property type="term" value="C:side of membrane"/>
    <property type="evidence" value="ECO:0007669"/>
    <property type="project" value="UniProtKB-KW"/>
</dbReference>
<dbReference type="InterPro" id="IPR001952">
    <property type="entry name" value="Alkaline_phosphatase"/>
</dbReference>
<dbReference type="FunFam" id="3.40.720.10:FF:000008">
    <property type="entry name" value="Alkaline phosphatase"/>
    <property type="match status" value="1"/>
</dbReference>
<dbReference type="SMART" id="SM00098">
    <property type="entry name" value="alkPPc"/>
    <property type="match status" value="1"/>
</dbReference>
<comment type="catalytic activity">
    <reaction evidence="16">
        <text>a phosphate monoester + H2O = an alcohol + phosphate</text>
        <dbReference type="Rhea" id="RHEA:15017"/>
        <dbReference type="ChEBI" id="CHEBI:15377"/>
        <dbReference type="ChEBI" id="CHEBI:30879"/>
        <dbReference type="ChEBI" id="CHEBI:43474"/>
        <dbReference type="ChEBI" id="CHEBI:67140"/>
        <dbReference type="EC" id="3.1.3.1"/>
    </reaction>
</comment>
<keyword evidence="19" id="KW-1185">Reference proteome</keyword>
<dbReference type="CDD" id="cd16012">
    <property type="entry name" value="ALP"/>
    <property type="match status" value="1"/>
</dbReference>
<dbReference type="SUPFAM" id="SSF53649">
    <property type="entry name" value="Alkaline phosphatase-like"/>
    <property type="match status" value="1"/>
</dbReference>
<sequence length="532" mass="57209">MAPPPERVLVLGLVALGLAALARAASVPYDSAEETAAFWRQQGLDALTRSLQRVSTAAAAPPISQQVAKNVIIFIGDGMGVSTTTAARIYKGQKQGRAGPEGSTLAWERFPSIGLFKTYNVDKQVPDSAGTATAMFSGVKSRYYMLGLEARAQLGRCHLEQDHRRRLPTIMDWAQASGKHTGFVTTTRVTHATPAALYAHINHRDWECDTKVPADQRSCVDDIARQLVESHPGKGFKVILGGGLKQFGQTEDYGAAWDDSCVRADGRDLVASWSKDKARARFVRSRKDLLDVSVQDTDHLLGLFSPGHMPYALQKNVTDYSPPSLAEMTTRAIQMLSKGRDGYVLLVEGGRIDHAHHANMAHLALDETLELEKAVEAALRLADVSQTLIVVAADHSHAFTINGYPARGADVLGFADDENKYETLTYATGPGAAPEIRGEPGSVYYRHFAPTFLKDAAHGGEDIVLYATGPLAQLFTGVFEQNYMAHAVSYAACTGPLANLCPFRTAGASSPGASSPALLLLAACALRALHAI</sequence>
<comment type="subcellular location">
    <subcellularLocation>
        <location evidence="1">Cell membrane</location>
        <topology evidence="1">Lipid-anchor</topology>
        <topology evidence="1">GPI-anchor</topology>
    </subcellularLocation>
</comment>
<comment type="cofactor">
    <cofactor evidence="14">
        <name>Zn(2+)</name>
        <dbReference type="ChEBI" id="CHEBI:29105"/>
    </cofactor>
    <text evidence="14">Binds 2 Zn(2+) ions.</text>
</comment>
<evidence type="ECO:0000256" key="3">
    <source>
        <dbReference type="ARBA" id="ARBA00012647"/>
    </source>
</evidence>
<feature type="binding site" evidence="14">
    <location>
        <position position="77"/>
    </location>
    <ligand>
        <name>Mg(2+)</name>
        <dbReference type="ChEBI" id="CHEBI:18420"/>
    </ligand>
</feature>
<keyword evidence="17" id="KW-0732">Signal</keyword>
<feature type="binding site" evidence="14">
    <location>
        <position position="395"/>
    </location>
    <ligand>
        <name>Zn(2+)</name>
        <dbReference type="ChEBI" id="CHEBI:29105"/>
        <label>2</label>
    </ligand>
</feature>
<keyword evidence="7 16" id="KW-0378">Hydrolase</keyword>
<dbReference type="Proteomes" id="UP001075354">
    <property type="component" value="Chromosome 16"/>
</dbReference>
<feature type="chain" id="PRO_5043911086" description="Alkaline phosphatase" evidence="17">
    <location>
        <begin position="25"/>
        <end position="532"/>
    </location>
</feature>
<evidence type="ECO:0000256" key="11">
    <source>
        <dbReference type="ARBA" id="ARBA00023180"/>
    </source>
</evidence>
<evidence type="ECO:0000256" key="16">
    <source>
        <dbReference type="RuleBase" id="RU003947"/>
    </source>
</evidence>
<evidence type="ECO:0000256" key="12">
    <source>
        <dbReference type="ARBA" id="ARBA00023288"/>
    </source>
</evidence>
<evidence type="ECO:0000256" key="10">
    <source>
        <dbReference type="ARBA" id="ARBA00023136"/>
    </source>
</evidence>
<feature type="binding site" evidence="14">
    <location>
        <position position="348"/>
    </location>
    <ligand>
        <name>Mg(2+)</name>
        <dbReference type="ChEBI" id="CHEBI:18420"/>
    </ligand>
</feature>
<dbReference type="GO" id="GO:0046872">
    <property type="term" value="F:metal ion binding"/>
    <property type="evidence" value="ECO:0007669"/>
    <property type="project" value="UniProtKB-KW"/>
</dbReference>
<feature type="binding site" evidence="14">
    <location>
        <position position="394"/>
    </location>
    <ligand>
        <name>Zn(2+)</name>
        <dbReference type="ChEBI" id="CHEBI:29105"/>
        <label>2</label>
    </ligand>
</feature>